<evidence type="ECO:0000256" key="1">
    <source>
        <dbReference type="SAM" id="Phobius"/>
    </source>
</evidence>
<reference evidence="2" key="1">
    <citation type="journal article" date="2020" name="New Phytol.">
        <title>Comparative genomics reveals dynamic genome evolution in host specialist ectomycorrhizal fungi.</title>
        <authorList>
            <person name="Lofgren L.A."/>
            <person name="Nguyen N.H."/>
            <person name="Vilgalys R."/>
            <person name="Ruytinx J."/>
            <person name="Liao H.L."/>
            <person name="Branco S."/>
            <person name="Kuo A."/>
            <person name="LaButti K."/>
            <person name="Lipzen A."/>
            <person name="Andreopoulos W."/>
            <person name="Pangilinan J."/>
            <person name="Riley R."/>
            <person name="Hundley H."/>
            <person name="Na H."/>
            <person name="Barry K."/>
            <person name="Grigoriev I.V."/>
            <person name="Stajich J.E."/>
            <person name="Kennedy P.G."/>
        </authorList>
    </citation>
    <scope>NUCLEOTIDE SEQUENCE</scope>
    <source>
        <strain evidence="2">MN1</strain>
    </source>
</reference>
<dbReference type="Proteomes" id="UP000807769">
    <property type="component" value="Unassembled WGS sequence"/>
</dbReference>
<protein>
    <submittedName>
        <fullName evidence="2">Uncharacterized protein</fullName>
    </submittedName>
</protein>
<gene>
    <name evidence="2" type="ORF">BJ212DRAFT_1395226</name>
</gene>
<dbReference type="EMBL" id="JABBWG010000064">
    <property type="protein sequence ID" value="KAG1803952.1"/>
    <property type="molecule type" value="Genomic_DNA"/>
</dbReference>
<keyword evidence="1" id="KW-1133">Transmembrane helix</keyword>
<dbReference type="AlphaFoldDB" id="A0A9P7DV62"/>
<dbReference type="PROSITE" id="PS51257">
    <property type="entry name" value="PROKAR_LIPOPROTEIN"/>
    <property type="match status" value="1"/>
</dbReference>
<keyword evidence="1" id="KW-0812">Transmembrane</keyword>
<feature type="transmembrane region" description="Helical" evidence="1">
    <location>
        <begin position="21"/>
        <end position="45"/>
    </location>
</feature>
<comment type="caution">
    <text evidence="2">The sequence shown here is derived from an EMBL/GenBank/DDBJ whole genome shotgun (WGS) entry which is preliminary data.</text>
</comment>
<sequence>MNIEKKPFRLGRFQVLVHVGLFRMVQFLLASSLGCLAAALSAIVLRVNRFTSLAPAVTIRVLLDAVFTTN</sequence>
<evidence type="ECO:0000313" key="2">
    <source>
        <dbReference type="EMBL" id="KAG1803952.1"/>
    </source>
</evidence>
<organism evidence="2 3">
    <name type="scientific">Suillus subaureus</name>
    <dbReference type="NCBI Taxonomy" id="48587"/>
    <lineage>
        <taxon>Eukaryota</taxon>
        <taxon>Fungi</taxon>
        <taxon>Dikarya</taxon>
        <taxon>Basidiomycota</taxon>
        <taxon>Agaricomycotina</taxon>
        <taxon>Agaricomycetes</taxon>
        <taxon>Agaricomycetidae</taxon>
        <taxon>Boletales</taxon>
        <taxon>Suillineae</taxon>
        <taxon>Suillaceae</taxon>
        <taxon>Suillus</taxon>
    </lineage>
</organism>
<proteinExistence type="predicted"/>
<dbReference type="RefSeq" id="XP_041186650.1">
    <property type="nucleotide sequence ID" value="XM_041337170.1"/>
</dbReference>
<evidence type="ECO:0000313" key="3">
    <source>
        <dbReference type="Proteomes" id="UP000807769"/>
    </source>
</evidence>
<dbReference type="GeneID" id="64631186"/>
<name>A0A9P7DV62_9AGAM</name>
<accession>A0A9P7DV62</accession>
<keyword evidence="3" id="KW-1185">Reference proteome</keyword>
<keyword evidence="1" id="KW-0472">Membrane</keyword>